<dbReference type="EMBL" id="JABBWE010000001">
    <property type="protein sequence ID" value="KAG1809859.1"/>
    <property type="molecule type" value="Genomic_DNA"/>
</dbReference>
<dbReference type="GeneID" id="64603287"/>
<reference evidence="2" key="1">
    <citation type="journal article" date="2020" name="New Phytol.">
        <title>Comparative genomics reveals dynamic genome evolution in host specialist ectomycorrhizal fungi.</title>
        <authorList>
            <person name="Lofgren L.A."/>
            <person name="Nguyen N.H."/>
            <person name="Vilgalys R."/>
            <person name="Ruytinx J."/>
            <person name="Liao H.L."/>
            <person name="Branco S."/>
            <person name="Kuo A."/>
            <person name="LaButti K."/>
            <person name="Lipzen A."/>
            <person name="Andreopoulos W."/>
            <person name="Pangilinan J."/>
            <person name="Riley R."/>
            <person name="Hundley H."/>
            <person name="Na H."/>
            <person name="Barry K."/>
            <person name="Grigoriev I.V."/>
            <person name="Stajich J.E."/>
            <person name="Kennedy P.G."/>
        </authorList>
    </citation>
    <scope>NUCLEOTIDE SEQUENCE</scope>
    <source>
        <strain evidence="2">S12</strain>
    </source>
</reference>
<accession>A0A9P7E369</accession>
<gene>
    <name evidence="2" type="ORF">HD556DRAFT_1532100</name>
</gene>
<evidence type="ECO:0000313" key="2">
    <source>
        <dbReference type="EMBL" id="KAG1809859.1"/>
    </source>
</evidence>
<feature type="region of interest" description="Disordered" evidence="1">
    <location>
        <begin position="176"/>
        <end position="215"/>
    </location>
</feature>
<evidence type="ECO:0008006" key="4">
    <source>
        <dbReference type="Google" id="ProtNLM"/>
    </source>
</evidence>
<name>A0A9P7E369_9AGAM</name>
<proteinExistence type="predicted"/>
<keyword evidence="3" id="KW-1185">Reference proteome</keyword>
<protein>
    <recommendedName>
        <fullName evidence="4">Ribosomal protein/NADH dehydrogenase domain-containing protein</fullName>
    </recommendedName>
</protein>
<dbReference type="AlphaFoldDB" id="A0A9P7E369"/>
<sequence length="215" mass="23716">MPRKPKFIPGPSRLSVILKELNEEPRLSLTGLRGISLKLAAKNDHFGARPRHFVKEELGRIRYANPQLNVEVNKVPKSLQDNWTPEMVVEFGDSISSVKLASRSDRLHCSPFTTVSIKCTEDGAKTTIDISNKWSTSITKELMDLAGGDVWKEHKAAAQSAGLPILPGEEKERLAAVKKRTPKSSTRNPENLEAMVENMLSSPERPKTGAAAILP</sequence>
<dbReference type="OrthoDB" id="1696305at2759"/>
<comment type="caution">
    <text evidence="2">The sequence shown here is derived from an EMBL/GenBank/DDBJ whole genome shotgun (WGS) entry which is preliminary data.</text>
</comment>
<evidence type="ECO:0000313" key="3">
    <source>
        <dbReference type="Proteomes" id="UP000719766"/>
    </source>
</evidence>
<evidence type="ECO:0000256" key="1">
    <source>
        <dbReference type="SAM" id="MobiDB-lite"/>
    </source>
</evidence>
<dbReference type="Proteomes" id="UP000719766">
    <property type="component" value="Unassembled WGS sequence"/>
</dbReference>
<dbReference type="RefSeq" id="XP_041167524.1">
    <property type="nucleotide sequence ID" value="XM_041309523.1"/>
</dbReference>
<organism evidence="2 3">
    <name type="scientific">Suillus plorans</name>
    <dbReference type="NCBI Taxonomy" id="116603"/>
    <lineage>
        <taxon>Eukaryota</taxon>
        <taxon>Fungi</taxon>
        <taxon>Dikarya</taxon>
        <taxon>Basidiomycota</taxon>
        <taxon>Agaricomycotina</taxon>
        <taxon>Agaricomycetes</taxon>
        <taxon>Agaricomycetidae</taxon>
        <taxon>Boletales</taxon>
        <taxon>Suillineae</taxon>
        <taxon>Suillaceae</taxon>
        <taxon>Suillus</taxon>
    </lineage>
</organism>